<proteinExistence type="predicted"/>
<dbReference type="OrthoDB" id="3649348at2759"/>
<keyword evidence="2" id="KW-1185">Reference proteome</keyword>
<accession>A0A167PCN8</accession>
<reference evidence="1 2" key="1">
    <citation type="journal article" date="2016" name="Genome Biol. Evol.">
        <title>Divergent and convergent evolution of fungal pathogenicity.</title>
        <authorList>
            <person name="Shang Y."/>
            <person name="Xiao G."/>
            <person name="Zheng P."/>
            <person name="Cen K."/>
            <person name="Zhan S."/>
            <person name="Wang C."/>
        </authorList>
    </citation>
    <scope>NUCLEOTIDE SEQUENCE [LARGE SCALE GENOMIC DNA]</scope>
    <source>
        <strain evidence="1 2">RCEF 264</strain>
    </source>
</reference>
<dbReference type="EMBL" id="AZHD01000016">
    <property type="protein sequence ID" value="OAA56526.1"/>
    <property type="molecule type" value="Genomic_DNA"/>
</dbReference>
<dbReference type="Proteomes" id="UP000076874">
    <property type="component" value="Unassembled WGS sequence"/>
</dbReference>
<gene>
    <name evidence="1" type="ORF">SPI_07533</name>
</gene>
<name>A0A167PCN8_9HYPO</name>
<protein>
    <submittedName>
        <fullName evidence="1">Uncharacterized protein</fullName>
    </submittedName>
</protein>
<organism evidence="1 2">
    <name type="scientific">Niveomyces insectorum RCEF 264</name>
    <dbReference type="NCBI Taxonomy" id="1081102"/>
    <lineage>
        <taxon>Eukaryota</taxon>
        <taxon>Fungi</taxon>
        <taxon>Dikarya</taxon>
        <taxon>Ascomycota</taxon>
        <taxon>Pezizomycotina</taxon>
        <taxon>Sordariomycetes</taxon>
        <taxon>Hypocreomycetidae</taxon>
        <taxon>Hypocreales</taxon>
        <taxon>Cordycipitaceae</taxon>
        <taxon>Niveomyces</taxon>
    </lineage>
</organism>
<dbReference type="AlphaFoldDB" id="A0A167PCN8"/>
<comment type="caution">
    <text evidence="1">The sequence shown here is derived from an EMBL/GenBank/DDBJ whole genome shotgun (WGS) entry which is preliminary data.</text>
</comment>
<sequence>MASPIPICSYGNNSQAAQGVRAKLLPDYDVAHICLSLGAAESELPALCAGELTTEPSSGLGSNAGLPAADRKVPRAIVFGGGVPDDEVDRVTKAVQARAPGIKPIRIQRQEVLAAGAEGPNPDVIAKLLKEKLAAILGN</sequence>
<evidence type="ECO:0000313" key="1">
    <source>
        <dbReference type="EMBL" id="OAA56526.1"/>
    </source>
</evidence>
<evidence type="ECO:0000313" key="2">
    <source>
        <dbReference type="Proteomes" id="UP000076874"/>
    </source>
</evidence>